<comment type="caution">
    <text evidence="1">The sequence shown here is derived from an EMBL/GenBank/DDBJ whole genome shotgun (WGS) entry which is preliminary data.</text>
</comment>
<gene>
    <name evidence="1" type="ORF">LCGC14_2704850</name>
</gene>
<accession>A0A0F9C6F9</accession>
<reference evidence="1" key="1">
    <citation type="journal article" date="2015" name="Nature">
        <title>Complex archaea that bridge the gap between prokaryotes and eukaryotes.</title>
        <authorList>
            <person name="Spang A."/>
            <person name="Saw J.H."/>
            <person name="Jorgensen S.L."/>
            <person name="Zaremba-Niedzwiedzka K."/>
            <person name="Martijn J."/>
            <person name="Lind A.E."/>
            <person name="van Eijk R."/>
            <person name="Schleper C."/>
            <person name="Guy L."/>
            <person name="Ettema T.J."/>
        </authorList>
    </citation>
    <scope>NUCLEOTIDE SEQUENCE</scope>
</reference>
<dbReference type="AlphaFoldDB" id="A0A0F9C6F9"/>
<evidence type="ECO:0000313" key="1">
    <source>
        <dbReference type="EMBL" id="KKK92246.1"/>
    </source>
</evidence>
<proteinExistence type="predicted"/>
<dbReference type="EMBL" id="LAZR01048299">
    <property type="protein sequence ID" value="KKK92246.1"/>
    <property type="molecule type" value="Genomic_DNA"/>
</dbReference>
<protein>
    <submittedName>
        <fullName evidence="1">Uncharacterized protein</fullName>
    </submittedName>
</protein>
<feature type="non-terminal residue" evidence="1">
    <location>
        <position position="1"/>
    </location>
</feature>
<sequence>LTTADGDYDIVRCSNFGAMQTEPEQHHVFDALDAVGDWLILDDATANFTTTKKHVLGTDALIFDKVNGSGTFAAVIDQTISAVDLGSPSPHDLLQTVIYIPDLTAVAYIFVRVGTDDTNYNEWRIEDTALLAATFETVIFNIGDASHSGITGNGWNPSVITYIALGVQFDNEDDALVGIIFDEFSFHTNQHTSAELNAEVSSSISSAKVDLQKINGSVVDKNSGNVSNGTQRVVLPDNVALPAGTNAIGKLAANSGVDIGDVSLTAGLLHADSPTTLVDTFVLFDGSGETQIATTNLGASKAITITGSGTITKICVIVSLGTPFAEDMSIIFFDADPSITIEDASLTLVQAQNAQVIISLSGSDFRDNFATVKLNCQATEERFSAITHVVFASEGATTYDDEDIEIRLWYRRDS</sequence>
<organism evidence="1">
    <name type="scientific">marine sediment metagenome</name>
    <dbReference type="NCBI Taxonomy" id="412755"/>
    <lineage>
        <taxon>unclassified sequences</taxon>
        <taxon>metagenomes</taxon>
        <taxon>ecological metagenomes</taxon>
    </lineage>
</organism>
<name>A0A0F9C6F9_9ZZZZ</name>